<evidence type="ECO:0000313" key="1">
    <source>
        <dbReference type="EMBL" id="OMJ69892.1"/>
    </source>
</evidence>
<comment type="caution">
    <text evidence="1">The sequence shown here is derived from an EMBL/GenBank/DDBJ whole genome shotgun (WGS) entry which is preliminary data.</text>
</comment>
<dbReference type="AlphaFoldDB" id="A0A1R2AZG1"/>
<dbReference type="Proteomes" id="UP000187209">
    <property type="component" value="Unassembled WGS sequence"/>
</dbReference>
<dbReference type="EMBL" id="MPUH01001146">
    <property type="protein sequence ID" value="OMJ69892.1"/>
    <property type="molecule type" value="Genomic_DNA"/>
</dbReference>
<accession>A0A1R2AZG1</accession>
<keyword evidence="2" id="KW-1185">Reference proteome</keyword>
<sequence length="477" mass="56050">MNLQKNLEPKFSDLSRTQIFNTTGFTRKPLKGDSTSLCVSALPTIKKEVKRRLTRKELCCVQDFELETYIIELALLHSSHFKSTTTEELILGIITRLRGDAKFWINGSTVYEQIKSTGEYKPEESDNASEMNQNIEDTSISYSSLRNHISSYSSQTLFAANRFMKIPRLPLIVLPMIFQFIKKITPKVPEDLEKVADFYLQNLIYTSLIRAKHHFKIELTNREINNFQKNEKFRRNLKSRPDKIKKINDFSNISHLSPDIIVLYEKFYNFCEEEGMNLLGIFDKFNEMKCIEENTLALSLDYSSKGFIQYLSGEGPCIERAIQMSGRKLDDSIAFFHYDTCQLYSKDFDYQLVSELECYIWNQKKSPGLFSELMFFNGENAIDQVASKILEIYESPEEKLNRSYKYFSKERTEWNPEDYEKFYVAMKKFNNEQLANKKIAKFIGPHIDPNHVRYERQLYNKRMKVENLDKFSNSIDE</sequence>
<name>A0A1R2AZG1_9CILI</name>
<gene>
    <name evidence="1" type="ORF">SteCoe_32262</name>
</gene>
<reference evidence="1 2" key="1">
    <citation type="submission" date="2016-11" db="EMBL/GenBank/DDBJ databases">
        <title>The macronuclear genome of Stentor coeruleus: a giant cell with tiny introns.</title>
        <authorList>
            <person name="Slabodnick M."/>
            <person name="Ruby J.G."/>
            <person name="Reiff S.B."/>
            <person name="Swart E.C."/>
            <person name="Gosai S."/>
            <person name="Prabakaran S."/>
            <person name="Witkowska E."/>
            <person name="Larue G.E."/>
            <person name="Fisher S."/>
            <person name="Freeman R.M."/>
            <person name="Gunawardena J."/>
            <person name="Chu W."/>
            <person name="Stover N.A."/>
            <person name="Gregory B.D."/>
            <person name="Nowacki M."/>
            <person name="Derisi J."/>
            <person name="Roy S.W."/>
            <person name="Marshall W.F."/>
            <person name="Sood P."/>
        </authorList>
    </citation>
    <scope>NUCLEOTIDE SEQUENCE [LARGE SCALE GENOMIC DNA]</scope>
    <source>
        <strain evidence="1">WM001</strain>
    </source>
</reference>
<protein>
    <submittedName>
        <fullName evidence="1">Uncharacterized protein</fullName>
    </submittedName>
</protein>
<organism evidence="1 2">
    <name type="scientific">Stentor coeruleus</name>
    <dbReference type="NCBI Taxonomy" id="5963"/>
    <lineage>
        <taxon>Eukaryota</taxon>
        <taxon>Sar</taxon>
        <taxon>Alveolata</taxon>
        <taxon>Ciliophora</taxon>
        <taxon>Postciliodesmatophora</taxon>
        <taxon>Heterotrichea</taxon>
        <taxon>Heterotrichida</taxon>
        <taxon>Stentoridae</taxon>
        <taxon>Stentor</taxon>
    </lineage>
</organism>
<dbReference type="OrthoDB" id="295789at2759"/>
<evidence type="ECO:0000313" key="2">
    <source>
        <dbReference type="Proteomes" id="UP000187209"/>
    </source>
</evidence>
<proteinExistence type="predicted"/>